<dbReference type="AlphaFoldDB" id="A0A2C9UBT3"/>
<dbReference type="InterPro" id="IPR050279">
    <property type="entry name" value="Plant_def-hormone_signal"/>
</dbReference>
<dbReference type="STRING" id="3983.A0A2C9UBT3"/>
<dbReference type="CDD" id="cd07816">
    <property type="entry name" value="Bet_v1-like"/>
    <property type="match status" value="1"/>
</dbReference>
<dbReference type="Gramene" id="Manes.15G008400.1.v8.1">
    <property type="protein sequence ID" value="Manes.15G008400.1.v8.1.CDS"/>
    <property type="gene ID" value="Manes.15G008400.v8.1"/>
</dbReference>
<evidence type="ECO:0000256" key="1">
    <source>
        <dbReference type="ARBA" id="ARBA00009744"/>
    </source>
</evidence>
<gene>
    <name evidence="5" type="ORF">MANES_15G008400v8</name>
</gene>
<dbReference type="PANTHER" id="PTHR31213:SF55">
    <property type="entry name" value="STRESS-INDUCED PROTEIN SAM22"/>
    <property type="match status" value="1"/>
</dbReference>
<evidence type="ECO:0000313" key="5">
    <source>
        <dbReference type="EMBL" id="OAY27697.1"/>
    </source>
</evidence>
<protein>
    <recommendedName>
        <fullName evidence="4">Bet v I/Major latex protein domain-containing protein</fullName>
    </recommendedName>
</protein>
<keyword evidence="6" id="KW-1185">Reference proteome</keyword>
<evidence type="ECO:0000313" key="6">
    <source>
        <dbReference type="Proteomes" id="UP000091857"/>
    </source>
</evidence>
<dbReference type="SMART" id="SM01037">
    <property type="entry name" value="Bet_v_1"/>
    <property type="match status" value="1"/>
</dbReference>
<dbReference type="InterPro" id="IPR024949">
    <property type="entry name" value="Bet_v_I_allergen"/>
</dbReference>
<evidence type="ECO:0000259" key="4">
    <source>
        <dbReference type="SMART" id="SM01037"/>
    </source>
</evidence>
<feature type="domain" description="Bet v I/Major latex protein" evidence="4">
    <location>
        <begin position="1"/>
        <end position="155"/>
    </location>
</feature>
<keyword evidence="3" id="KW-0568">Pathogenesis-related protein</keyword>
<dbReference type="GO" id="GO:0009738">
    <property type="term" value="P:abscisic acid-activated signaling pathway"/>
    <property type="evidence" value="ECO:0000318"/>
    <property type="project" value="GO_Central"/>
</dbReference>
<dbReference type="FunFam" id="3.30.530.20:FF:000007">
    <property type="entry name" value="Major pollen allergen Bet v 1-A"/>
    <property type="match status" value="1"/>
</dbReference>
<dbReference type="InterPro" id="IPR000916">
    <property type="entry name" value="Bet_v_I/MLP"/>
</dbReference>
<dbReference type="GO" id="GO:0004864">
    <property type="term" value="F:protein phosphatase inhibitor activity"/>
    <property type="evidence" value="ECO:0000318"/>
    <property type="project" value="GO_Central"/>
</dbReference>
<dbReference type="GO" id="GO:0005634">
    <property type="term" value="C:nucleus"/>
    <property type="evidence" value="ECO:0000318"/>
    <property type="project" value="GO_Central"/>
</dbReference>
<reference evidence="6" key="1">
    <citation type="journal article" date="2016" name="Nat. Biotechnol.">
        <title>Sequencing wild and cultivated cassava and related species reveals extensive interspecific hybridization and genetic diversity.</title>
        <authorList>
            <person name="Bredeson J.V."/>
            <person name="Lyons J.B."/>
            <person name="Prochnik S.E."/>
            <person name="Wu G.A."/>
            <person name="Ha C.M."/>
            <person name="Edsinger-Gonzales E."/>
            <person name="Grimwood J."/>
            <person name="Schmutz J."/>
            <person name="Rabbi I.Y."/>
            <person name="Egesi C."/>
            <person name="Nauluvula P."/>
            <person name="Lebot V."/>
            <person name="Ndunguru J."/>
            <person name="Mkamilo G."/>
            <person name="Bart R.S."/>
            <person name="Setter T.L."/>
            <person name="Gleadow R.M."/>
            <person name="Kulakow P."/>
            <person name="Ferguson M.E."/>
            <person name="Rounsley S."/>
            <person name="Rokhsar D.S."/>
        </authorList>
    </citation>
    <scope>NUCLEOTIDE SEQUENCE [LARGE SCALE GENOMIC DNA]</scope>
    <source>
        <strain evidence="6">cv. AM560-2</strain>
    </source>
</reference>
<dbReference type="PANTHER" id="PTHR31213">
    <property type="entry name" value="OS08G0374000 PROTEIN-RELATED"/>
    <property type="match status" value="1"/>
</dbReference>
<evidence type="ECO:0000256" key="2">
    <source>
        <dbReference type="ARBA" id="ARBA00022821"/>
    </source>
</evidence>
<accession>A0A2C9UBT3</accession>
<organism evidence="5 6">
    <name type="scientific">Manihot esculenta</name>
    <name type="common">Cassava</name>
    <name type="synonym">Jatropha manihot</name>
    <dbReference type="NCBI Taxonomy" id="3983"/>
    <lineage>
        <taxon>Eukaryota</taxon>
        <taxon>Viridiplantae</taxon>
        <taxon>Streptophyta</taxon>
        <taxon>Embryophyta</taxon>
        <taxon>Tracheophyta</taxon>
        <taxon>Spermatophyta</taxon>
        <taxon>Magnoliopsida</taxon>
        <taxon>eudicotyledons</taxon>
        <taxon>Gunneridae</taxon>
        <taxon>Pentapetalae</taxon>
        <taxon>rosids</taxon>
        <taxon>fabids</taxon>
        <taxon>Malpighiales</taxon>
        <taxon>Euphorbiaceae</taxon>
        <taxon>Crotonoideae</taxon>
        <taxon>Manihoteae</taxon>
        <taxon>Manihot</taxon>
    </lineage>
</organism>
<name>A0A2C9UBT3_MANES</name>
<dbReference type="OrthoDB" id="811578at2759"/>
<comment type="similarity">
    <text evidence="1">Belongs to the BetVI family.</text>
</comment>
<sequence length="160" mass="17543">MGIVTNQTEIPSAIPAPKLFNVFLLDAHNTFPKILPQAIKSIEIIEGNGGPGSLKKTTFAEGSEVKYIKHKLDLVDKDNFIYNYTAVEGDPWLEGLEKVSYETQIVPSPDGGSISKCTTKYYPKGDSKLDVDKIKEGEQKALGLFKAVEAHVLSNPDAYN</sequence>
<dbReference type="Gene3D" id="3.30.530.20">
    <property type="match status" value="1"/>
</dbReference>
<keyword evidence="2" id="KW-0611">Plant defense</keyword>
<dbReference type="Proteomes" id="UP000091857">
    <property type="component" value="Chromosome 15"/>
</dbReference>
<dbReference type="InterPro" id="IPR023393">
    <property type="entry name" value="START-like_dom_sf"/>
</dbReference>
<dbReference type="GO" id="GO:0010427">
    <property type="term" value="F:abscisic acid binding"/>
    <property type="evidence" value="ECO:0000318"/>
    <property type="project" value="GO_Central"/>
</dbReference>
<comment type="caution">
    <text evidence="5">The sequence shown here is derived from an EMBL/GenBank/DDBJ whole genome shotgun (WGS) entry which is preliminary data.</text>
</comment>
<dbReference type="SUPFAM" id="SSF55961">
    <property type="entry name" value="Bet v1-like"/>
    <property type="match status" value="1"/>
</dbReference>
<dbReference type="Pfam" id="PF00407">
    <property type="entry name" value="Bet_v_1"/>
    <property type="match status" value="1"/>
</dbReference>
<dbReference type="EMBL" id="CM004401">
    <property type="protein sequence ID" value="OAY27697.1"/>
    <property type="molecule type" value="Genomic_DNA"/>
</dbReference>
<evidence type="ECO:0000256" key="3">
    <source>
        <dbReference type="ARBA" id="ARBA00023265"/>
    </source>
</evidence>
<dbReference type="GO" id="GO:0038023">
    <property type="term" value="F:signaling receptor activity"/>
    <property type="evidence" value="ECO:0000318"/>
    <property type="project" value="GO_Central"/>
</dbReference>
<proteinExistence type="inferred from homology"/>
<dbReference type="OMA" id="AKCECKS"/>
<dbReference type="GO" id="GO:0005737">
    <property type="term" value="C:cytoplasm"/>
    <property type="evidence" value="ECO:0000318"/>
    <property type="project" value="GO_Central"/>
</dbReference>
<dbReference type="PRINTS" id="PR00634">
    <property type="entry name" value="BETALLERGEN"/>
</dbReference>
<dbReference type="GO" id="GO:0006952">
    <property type="term" value="P:defense response"/>
    <property type="evidence" value="ECO:0007669"/>
    <property type="project" value="UniProtKB-KW"/>
</dbReference>